<dbReference type="EnsemblPlants" id="AET7Gv21011400.18">
    <property type="protein sequence ID" value="AET7Gv21011400.18"/>
    <property type="gene ID" value="AET7Gv21011400"/>
</dbReference>
<reference evidence="3" key="1">
    <citation type="journal article" date="2014" name="Science">
        <title>Ancient hybridizations among the ancestral genomes of bread wheat.</title>
        <authorList>
            <consortium name="International Wheat Genome Sequencing Consortium,"/>
            <person name="Marcussen T."/>
            <person name="Sandve S.R."/>
            <person name="Heier L."/>
            <person name="Spannagl M."/>
            <person name="Pfeifer M."/>
            <person name="Jakobsen K.S."/>
            <person name="Wulff B.B."/>
            <person name="Steuernagel B."/>
            <person name="Mayer K.F."/>
            <person name="Olsen O.A."/>
        </authorList>
    </citation>
    <scope>NUCLEOTIDE SEQUENCE [LARGE SCALE GENOMIC DNA]</scope>
    <source>
        <strain evidence="3">cv. AL8/78</strain>
    </source>
</reference>
<name>A0A453SPB7_AEGTS</name>
<organism evidence="2 3">
    <name type="scientific">Aegilops tauschii subsp. strangulata</name>
    <name type="common">Goatgrass</name>
    <dbReference type="NCBI Taxonomy" id="200361"/>
    <lineage>
        <taxon>Eukaryota</taxon>
        <taxon>Viridiplantae</taxon>
        <taxon>Streptophyta</taxon>
        <taxon>Embryophyta</taxon>
        <taxon>Tracheophyta</taxon>
        <taxon>Spermatophyta</taxon>
        <taxon>Magnoliopsida</taxon>
        <taxon>Liliopsida</taxon>
        <taxon>Poales</taxon>
        <taxon>Poaceae</taxon>
        <taxon>BOP clade</taxon>
        <taxon>Pooideae</taxon>
        <taxon>Triticodae</taxon>
        <taxon>Triticeae</taxon>
        <taxon>Triticinae</taxon>
        <taxon>Aegilops</taxon>
    </lineage>
</organism>
<reference evidence="2" key="3">
    <citation type="journal article" date="2017" name="Nature">
        <title>Genome sequence of the progenitor of the wheat D genome Aegilops tauschii.</title>
        <authorList>
            <person name="Luo M.C."/>
            <person name="Gu Y.Q."/>
            <person name="Puiu D."/>
            <person name="Wang H."/>
            <person name="Twardziok S.O."/>
            <person name="Deal K.R."/>
            <person name="Huo N."/>
            <person name="Zhu T."/>
            <person name="Wang L."/>
            <person name="Wang Y."/>
            <person name="McGuire P.E."/>
            <person name="Liu S."/>
            <person name="Long H."/>
            <person name="Ramasamy R.K."/>
            <person name="Rodriguez J.C."/>
            <person name="Van S.L."/>
            <person name="Yuan L."/>
            <person name="Wang Z."/>
            <person name="Xia Z."/>
            <person name="Xiao L."/>
            <person name="Anderson O.D."/>
            <person name="Ouyang S."/>
            <person name="Liang Y."/>
            <person name="Zimin A.V."/>
            <person name="Pertea G."/>
            <person name="Qi P."/>
            <person name="Bennetzen J.L."/>
            <person name="Dai X."/>
            <person name="Dawson M.W."/>
            <person name="Muller H.G."/>
            <person name="Kugler K."/>
            <person name="Rivarola-Duarte L."/>
            <person name="Spannagl M."/>
            <person name="Mayer K.F.X."/>
            <person name="Lu F.H."/>
            <person name="Bevan M.W."/>
            <person name="Leroy P."/>
            <person name="Li P."/>
            <person name="You F.M."/>
            <person name="Sun Q."/>
            <person name="Liu Z."/>
            <person name="Lyons E."/>
            <person name="Wicker T."/>
            <person name="Salzberg S.L."/>
            <person name="Devos K.M."/>
            <person name="Dvorak J."/>
        </authorList>
    </citation>
    <scope>NUCLEOTIDE SEQUENCE [LARGE SCALE GENOMIC DNA]</scope>
    <source>
        <strain evidence="2">cv. AL8/78</strain>
    </source>
</reference>
<reference evidence="3" key="2">
    <citation type="journal article" date="2017" name="Nat. Plants">
        <title>The Aegilops tauschii genome reveals multiple impacts of transposons.</title>
        <authorList>
            <person name="Zhao G."/>
            <person name="Zou C."/>
            <person name="Li K."/>
            <person name="Wang K."/>
            <person name="Li T."/>
            <person name="Gao L."/>
            <person name="Zhang X."/>
            <person name="Wang H."/>
            <person name="Yang Z."/>
            <person name="Liu X."/>
            <person name="Jiang W."/>
            <person name="Mao L."/>
            <person name="Kong X."/>
            <person name="Jiao Y."/>
            <person name="Jia J."/>
        </authorList>
    </citation>
    <scope>NUCLEOTIDE SEQUENCE [LARGE SCALE GENOMIC DNA]</scope>
    <source>
        <strain evidence="3">cv. AL8/78</strain>
    </source>
</reference>
<dbReference type="AlphaFoldDB" id="A0A453SPB7"/>
<dbReference type="Proteomes" id="UP000015105">
    <property type="component" value="Chromosome 7D"/>
</dbReference>
<accession>A0A453SPB7</accession>
<dbReference type="Pfam" id="PF03004">
    <property type="entry name" value="Transposase_24"/>
    <property type="match status" value="1"/>
</dbReference>
<dbReference type="Gramene" id="AET7Gv21011400.18">
    <property type="protein sequence ID" value="AET7Gv21011400.18"/>
    <property type="gene ID" value="AET7Gv21011400"/>
</dbReference>
<proteinExistence type="predicted"/>
<evidence type="ECO:0000256" key="1">
    <source>
        <dbReference type="SAM" id="MobiDB-lite"/>
    </source>
</evidence>
<sequence>MIEYFGTGSKFQDHSQKNTDSRKKQKTKHKIGSKTYSQLSFEKRNLETGEEPDCIVLWELTHTKNGTWSNTESQDVYVSTLTFWLFYSYSTMCIRHATTSAGIIHALDRVILVSSFILSILMPH</sequence>
<feature type="compositionally biased region" description="Basic and acidic residues" evidence="1">
    <location>
        <begin position="11"/>
        <end position="22"/>
    </location>
</feature>
<evidence type="ECO:0000313" key="2">
    <source>
        <dbReference type="EnsemblPlants" id="AET7Gv21011400.18"/>
    </source>
</evidence>
<dbReference type="InterPro" id="IPR004252">
    <property type="entry name" value="Probable_transposase_24"/>
</dbReference>
<evidence type="ECO:0000313" key="3">
    <source>
        <dbReference type="Proteomes" id="UP000015105"/>
    </source>
</evidence>
<protein>
    <submittedName>
        <fullName evidence="2">Uncharacterized protein</fullName>
    </submittedName>
</protein>
<reference evidence="2" key="4">
    <citation type="submission" date="2019-03" db="UniProtKB">
        <authorList>
            <consortium name="EnsemblPlants"/>
        </authorList>
    </citation>
    <scope>IDENTIFICATION</scope>
</reference>
<feature type="compositionally biased region" description="Basic residues" evidence="1">
    <location>
        <begin position="23"/>
        <end position="32"/>
    </location>
</feature>
<reference evidence="2" key="5">
    <citation type="journal article" date="2021" name="G3 (Bethesda)">
        <title>Aegilops tauschii genome assembly Aet v5.0 features greater sequence contiguity and improved annotation.</title>
        <authorList>
            <person name="Wang L."/>
            <person name="Zhu T."/>
            <person name="Rodriguez J.C."/>
            <person name="Deal K.R."/>
            <person name="Dubcovsky J."/>
            <person name="McGuire P.E."/>
            <person name="Lux T."/>
            <person name="Spannagl M."/>
            <person name="Mayer K.F.X."/>
            <person name="Baldrich P."/>
            <person name="Meyers B.C."/>
            <person name="Huo N."/>
            <person name="Gu Y.Q."/>
            <person name="Zhou H."/>
            <person name="Devos K.M."/>
            <person name="Bennetzen J.L."/>
            <person name="Unver T."/>
            <person name="Budak H."/>
            <person name="Gulick P.J."/>
            <person name="Galiba G."/>
            <person name="Kalapos B."/>
            <person name="Nelson D.R."/>
            <person name="Li P."/>
            <person name="You F.M."/>
            <person name="Luo M.C."/>
            <person name="Dvorak J."/>
        </authorList>
    </citation>
    <scope>NUCLEOTIDE SEQUENCE [LARGE SCALE GENOMIC DNA]</scope>
    <source>
        <strain evidence="2">cv. AL8/78</strain>
    </source>
</reference>
<feature type="region of interest" description="Disordered" evidence="1">
    <location>
        <begin position="1"/>
        <end position="33"/>
    </location>
</feature>
<keyword evidence="3" id="KW-1185">Reference proteome</keyword>